<protein>
    <recommendedName>
        <fullName evidence="4">Type II secretion system protein M</fullName>
    </recommendedName>
</protein>
<keyword evidence="1" id="KW-0472">Membrane</keyword>
<evidence type="ECO:0008006" key="4">
    <source>
        <dbReference type="Google" id="ProtNLM"/>
    </source>
</evidence>
<dbReference type="EMBL" id="RHHM01000014">
    <property type="protein sequence ID" value="RQM37067.1"/>
    <property type="molecule type" value="Genomic_DNA"/>
</dbReference>
<keyword evidence="3" id="KW-1185">Reference proteome</keyword>
<gene>
    <name evidence="2" type="ORF">EB241_16785</name>
</gene>
<dbReference type="Pfam" id="PF04612">
    <property type="entry name" value="T2SSM"/>
    <property type="match status" value="1"/>
</dbReference>
<keyword evidence="1" id="KW-1133">Transmembrane helix</keyword>
<sequence>MIKDRIKAVWVTRNRREKVLLAILASIMLAFCGRVYIFKPILAWQHASHQALLEAQQQLLWTERQKAAMAALHLAAKNREEQPLQERLEASLPSSLSIRQSENIGTNKVAIFMNDADLVPLIDWLSYLEMQESIRVIEFVFNPERQIYQAILQEEK</sequence>
<comment type="caution">
    <text evidence="2">The sequence shown here is derived from an EMBL/GenBank/DDBJ whole genome shotgun (WGS) entry which is preliminary data.</text>
</comment>
<proteinExistence type="predicted"/>
<dbReference type="GO" id="GO:0015628">
    <property type="term" value="P:protein secretion by the type II secretion system"/>
    <property type="evidence" value="ECO:0007669"/>
    <property type="project" value="InterPro"/>
</dbReference>
<organism evidence="2 3">
    <name type="scientific">Erwinia psidii</name>
    <dbReference type="NCBI Taxonomy" id="69224"/>
    <lineage>
        <taxon>Bacteria</taxon>
        <taxon>Pseudomonadati</taxon>
        <taxon>Pseudomonadota</taxon>
        <taxon>Gammaproteobacteria</taxon>
        <taxon>Enterobacterales</taxon>
        <taxon>Erwiniaceae</taxon>
        <taxon>Erwinia</taxon>
    </lineage>
</organism>
<dbReference type="Proteomes" id="UP000279457">
    <property type="component" value="Unassembled WGS sequence"/>
</dbReference>
<accession>A0A3N6RXG2</accession>
<keyword evidence="1" id="KW-0812">Transmembrane</keyword>
<evidence type="ECO:0000256" key="1">
    <source>
        <dbReference type="SAM" id="Phobius"/>
    </source>
</evidence>
<reference evidence="2 3" key="1">
    <citation type="submission" date="2018-10" db="EMBL/GenBank/DDBJ databases">
        <title>Draft genome sequence for the type isolate of Erwinia psidii, agent causal of bacterial blight in guava (Psidium guajava) and wilt and die-back of Eucalyptus spp.</title>
        <authorList>
            <person name="Hermenegildo P.S."/>
            <person name="Santos S.A."/>
            <person name="Guimaraes L.M.S."/>
            <person name="Vidigal P.M.P."/>
            <person name="Pereira I.C."/>
            <person name="Badel J.L."/>
            <person name="Alfenas-Zerbini P."/>
            <person name="Ferreira M.A.S.V."/>
            <person name="Alfenas A.C."/>
        </authorList>
    </citation>
    <scope>NUCLEOTIDE SEQUENCE [LARGE SCALE GENOMIC DNA]</scope>
    <source>
        <strain evidence="2 3">IBSBF 435</strain>
    </source>
</reference>
<evidence type="ECO:0000313" key="2">
    <source>
        <dbReference type="EMBL" id="RQM37067.1"/>
    </source>
</evidence>
<feature type="transmembrane region" description="Helical" evidence="1">
    <location>
        <begin position="20"/>
        <end position="38"/>
    </location>
</feature>
<dbReference type="AlphaFoldDB" id="A0A3N6RXG2"/>
<dbReference type="InterPro" id="IPR007690">
    <property type="entry name" value="T2SS_GspM"/>
</dbReference>
<evidence type="ECO:0000313" key="3">
    <source>
        <dbReference type="Proteomes" id="UP000279457"/>
    </source>
</evidence>
<name>A0A3N6RXG2_9GAMM</name>
<dbReference type="RefSeq" id="WP_124234186.1">
    <property type="nucleotide sequence ID" value="NZ_RHHM01000014.1"/>
</dbReference>
<dbReference type="GO" id="GO:0015627">
    <property type="term" value="C:type II protein secretion system complex"/>
    <property type="evidence" value="ECO:0007669"/>
    <property type="project" value="InterPro"/>
</dbReference>